<dbReference type="AlphaFoldDB" id="A0A4R4A7S6"/>
<dbReference type="InterPro" id="IPR003333">
    <property type="entry name" value="CMAS"/>
</dbReference>
<dbReference type="PANTHER" id="PTHR43667:SF2">
    <property type="entry name" value="FATTY ACID C-METHYL TRANSFERASE"/>
    <property type="match status" value="1"/>
</dbReference>
<dbReference type="Gene3D" id="3.40.50.150">
    <property type="entry name" value="Vaccinia Virus protein VP39"/>
    <property type="match status" value="1"/>
</dbReference>
<gene>
    <name evidence="7" type="ORF">EDC29_11086</name>
</gene>
<dbReference type="RefSeq" id="WP_123140159.1">
    <property type="nucleotide sequence ID" value="NZ_NRRH01000033.1"/>
</dbReference>
<comment type="caution">
    <text evidence="7">The sequence shown here is derived from an EMBL/GenBank/DDBJ whole genome shotgun (WGS) entry which is preliminary data.</text>
</comment>
<keyword evidence="5" id="KW-0443">Lipid metabolism</keyword>
<dbReference type="GO" id="GO:0032259">
    <property type="term" value="P:methylation"/>
    <property type="evidence" value="ECO:0007669"/>
    <property type="project" value="UniProtKB-KW"/>
</dbReference>
<dbReference type="InterPro" id="IPR050723">
    <property type="entry name" value="CFA/CMAS"/>
</dbReference>
<accession>A0A4R4A7S6</accession>
<name>A0A4R4A7S6_MARGR</name>
<dbReference type="EMBL" id="SMDC01000010">
    <property type="protein sequence ID" value="TCW34536.1"/>
    <property type="molecule type" value="Genomic_DNA"/>
</dbReference>
<feature type="active site" evidence="6">
    <location>
        <position position="387"/>
    </location>
</feature>
<dbReference type="GO" id="GO:0008610">
    <property type="term" value="P:lipid biosynthetic process"/>
    <property type="evidence" value="ECO:0007669"/>
    <property type="project" value="InterPro"/>
</dbReference>
<evidence type="ECO:0000256" key="2">
    <source>
        <dbReference type="ARBA" id="ARBA00022603"/>
    </source>
</evidence>
<evidence type="ECO:0000256" key="6">
    <source>
        <dbReference type="PIRSR" id="PIRSR003085-1"/>
    </source>
</evidence>
<dbReference type="SUPFAM" id="SSF53335">
    <property type="entry name" value="S-adenosyl-L-methionine-dependent methyltransferases"/>
    <property type="match status" value="1"/>
</dbReference>
<evidence type="ECO:0000256" key="4">
    <source>
        <dbReference type="ARBA" id="ARBA00022691"/>
    </source>
</evidence>
<evidence type="ECO:0000313" key="8">
    <source>
        <dbReference type="Proteomes" id="UP000295247"/>
    </source>
</evidence>
<protein>
    <submittedName>
        <fullName evidence="7">Cyclopropane-fatty-acyl-phospholipid synthase</fullName>
    </submittedName>
</protein>
<dbReference type="GO" id="GO:0008168">
    <property type="term" value="F:methyltransferase activity"/>
    <property type="evidence" value="ECO:0007669"/>
    <property type="project" value="UniProtKB-KW"/>
</dbReference>
<proteinExistence type="inferred from homology"/>
<evidence type="ECO:0000256" key="3">
    <source>
        <dbReference type="ARBA" id="ARBA00022679"/>
    </source>
</evidence>
<evidence type="ECO:0000313" key="7">
    <source>
        <dbReference type="EMBL" id="TCW34536.1"/>
    </source>
</evidence>
<dbReference type="Proteomes" id="UP000295247">
    <property type="component" value="Unassembled WGS sequence"/>
</dbReference>
<comment type="similarity">
    <text evidence="1">Belongs to the CFA/CMAS family.</text>
</comment>
<dbReference type="CDD" id="cd02440">
    <property type="entry name" value="AdoMet_MTases"/>
    <property type="match status" value="1"/>
</dbReference>
<keyword evidence="4" id="KW-0949">S-adenosyl-L-methionine</keyword>
<organism evidence="7 8">
    <name type="scientific">Marichromatium gracile</name>
    <name type="common">Chromatium gracile</name>
    <dbReference type="NCBI Taxonomy" id="1048"/>
    <lineage>
        <taxon>Bacteria</taxon>
        <taxon>Pseudomonadati</taxon>
        <taxon>Pseudomonadota</taxon>
        <taxon>Gammaproteobacteria</taxon>
        <taxon>Chromatiales</taxon>
        <taxon>Chromatiaceae</taxon>
        <taxon>Marichromatium</taxon>
    </lineage>
</organism>
<evidence type="ECO:0000256" key="5">
    <source>
        <dbReference type="ARBA" id="ARBA00023098"/>
    </source>
</evidence>
<evidence type="ECO:0000256" key="1">
    <source>
        <dbReference type="ARBA" id="ARBA00010815"/>
    </source>
</evidence>
<dbReference type="PANTHER" id="PTHR43667">
    <property type="entry name" value="CYCLOPROPANE-FATTY-ACYL-PHOSPHOLIPID SYNTHASE"/>
    <property type="match status" value="1"/>
</dbReference>
<reference evidence="7 8" key="1">
    <citation type="submission" date="2019-03" db="EMBL/GenBank/DDBJ databases">
        <title>Genomic Encyclopedia of Type Strains, Phase IV (KMG-IV): sequencing the most valuable type-strain genomes for metagenomic binning, comparative biology and taxonomic classification.</title>
        <authorList>
            <person name="Goeker M."/>
        </authorList>
    </citation>
    <scope>NUCLEOTIDE SEQUENCE [LARGE SCALE GENOMIC DNA]</scope>
    <source>
        <strain evidence="7 8">DSM 203</strain>
    </source>
</reference>
<dbReference type="InterPro" id="IPR029063">
    <property type="entry name" value="SAM-dependent_MTases_sf"/>
</dbReference>
<sequence length="409" mass="46773">MSVEEPLSGPQPVDTRGAWRLFERFFRDLLFGQVLVRMGADGARLYRGRFCGGAGELAIHHPWRFATRVVVRGEIGFAESYIAGHWSSPDLPALLGVLYDNLEHLGGGPQGMRWGRWLNRLTHLRRRNHRRNSRRNIARHYDLGNDFYRLWLDHGMTYSSALFAPEAGDESLEQAQARKYERLLDAIDARPGEHLLEIGSGWGGLAEAAAQRGLRVTSITLSRAQLDYARTRLAAAGLADLVEFRLADYREVRGSFDHAISIEMMEAVGEAYWSTYYDTLRRLVRPGGRIALQVITIHEDDFPLYRRTPDFVQLYIFPGGMLPSPRRMTEEAARAGLRIRDTRWCGDDYAETLRRWRARFHAVDAEVAALGYDAAFRRMWDYYLAYCEAGFRAGCVDLVQTLLEVPRRT</sequence>
<keyword evidence="2" id="KW-0489">Methyltransferase</keyword>
<dbReference type="Pfam" id="PF02353">
    <property type="entry name" value="CMAS"/>
    <property type="match status" value="1"/>
</dbReference>
<keyword evidence="3" id="KW-0808">Transferase</keyword>
<dbReference type="PIRSF" id="PIRSF003085">
    <property type="entry name" value="CMAS"/>
    <property type="match status" value="1"/>
</dbReference>